<dbReference type="Pfam" id="PF24800">
    <property type="entry name" value="DUF7702"/>
    <property type="match status" value="1"/>
</dbReference>
<accession>A0A9P5U5P6</accession>
<reference evidence="3" key="1">
    <citation type="submission" date="2020-11" db="EMBL/GenBank/DDBJ databases">
        <authorList>
            <consortium name="DOE Joint Genome Institute"/>
            <person name="Ahrendt S."/>
            <person name="Riley R."/>
            <person name="Andreopoulos W."/>
            <person name="Labutti K."/>
            <person name="Pangilinan J."/>
            <person name="Ruiz-Duenas F.J."/>
            <person name="Barrasa J.M."/>
            <person name="Sanchez-Garcia M."/>
            <person name="Camarero S."/>
            <person name="Miyauchi S."/>
            <person name="Serrano A."/>
            <person name="Linde D."/>
            <person name="Babiker R."/>
            <person name="Drula E."/>
            <person name="Ayuso-Fernandez I."/>
            <person name="Pacheco R."/>
            <person name="Padilla G."/>
            <person name="Ferreira P."/>
            <person name="Barriuso J."/>
            <person name="Kellner H."/>
            <person name="Castanera R."/>
            <person name="Alfaro M."/>
            <person name="Ramirez L."/>
            <person name="Pisabarro A.G."/>
            <person name="Kuo A."/>
            <person name="Tritt A."/>
            <person name="Lipzen A."/>
            <person name="He G."/>
            <person name="Yan M."/>
            <person name="Ng V."/>
            <person name="Cullen D."/>
            <person name="Martin F."/>
            <person name="Rosso M.-N."/>
            <person name="Henrissat B."/>
            <person name="Hibbett D."/>
            <person name="Martinez A.T."/>
            <person name="Grigoriev I.V."/>
        </authorList>
    </citation>
    <scope>NUCLEOTIDE SEQUENCE</scope>
    <source>
        <strain evidence="3">AH 40177</strain>
    </source>
</reference>
<proteinExistence type="predicted"/>
<keyword evidence="1" id="KW-0472">Membrane</keyword>
<keyword evidence="4" id="KW-1185">Reference proteome</keyword>
<feature type="transmembrane region" description="Helical" evidence="1">
    <location>
        <begin position="49"/>
        <end position="72"/>
    </location>
</feature>
<dbReference type="OrthoDB" id="5389493at2759"/>
<feature type="transmembrane region" description="Helical" evidence="1">
    <location>
        <begin position="135"/>
        <end position="151"/>
    </location>
</feature>
<dbReference type="PANTHER" id="PTHR42109:SF2">
    <property type="entry name" value="INTEGRAL MEMBRANE PROTEIN"/>
    <property type="match status" value="1"/>
</dbReference>
<feature type="transmembrane region" description="Helical" evidence="1">
    <location>
        <begin position="217"/>
        <end position="242"/>
    </location>
</feature>
<protein>
    <recommendedName>
        <fullName evidence="2">DUF7702 domain-containing protein</fullName>
    </recommendedName>
</protein>
<evidence type="ECO:0000256" key="1">
    <source>
        <dbReference type="SAM" id="Phobius"/>
    </source>
</evidence>
<feature type="transmembrane region" description="Helical" evidence="1">
    <location>
        <begin position="23"/>
        <end position="42"/>
    </location>
</feature>
<name>A0A9P5U5P6_9AGAR</name>
<sequence length="286" mass="31017">MSASSSDSDAPINYAALIGYKSIPAAVIFALCYLPLCIWFIPKLLTRRTYVISTLTLFCSMRLTAFILRVVLIASKNVGQDKNVLIVAEVFFSIGFFGLLFAAYGLVVDRLELCEARAPPKYENPFNLLTRNRRLFHLVAVAALIMGIIGITDSTGSSSSPSSSGTALRRASVAVFLVLTLVQAYQTFVLVRTERSENPILHAQNLGDSIGSTHGSIIFTVMAGLLIIREIYMVATIGSITLSNKEDMWYPLVALPELLCVALYVAPGVIPPPVPIAYASAISQYA</sequence>
<dbReference type="InterPro" id="IPR056119">
    <property type="entry name" value="DUF7702"/>
</dbReference>
<feature type="transmembrane region" description="Helical" evidence="1">
    <location>
        <begin position="248"/>
        <end position="266"/>
    </location>
</feature>
<evidence type="ECO:0000259" key="2">
    <source>
        <dbReference type="Pfam" id="PF24800"/>
    </source>
</evidence>
<feature type="transmembrane region" description="Helical" evidence="1">
    <location>
        <begin position="171"/>
        <end position="191"/>
    </location>
</feature>
<evidence type="ECO:0000313" key="3">
    <source>
        <dbReference type="EMBL" id="KAF9066003.1"/>
    </source>
</evidence>
<dbReference type="PANTHER" id="PTHR42109">
    <property type="entry name" value="UNPLACED GENOMIC SCAFFOLD UM_SCAF_CONTIG_1.265, WHOLE GENOME SHOTGUN SEQUENCE"/>
    <property type="match status" value="1"/>
</dbReference>
<dbReference type="Proteomes" id="UP000772434">
    <property type="component" value="Unassembled WGS sequence"/>
</dbReference>
<feature type="transmembrane region" description="Helical" evidence="1">
    <location>
        <begin position="84"/>
        <end position="107"/>
    </location>
</feature>
<keyword evidence="1" id="KW-0812">Transmembrane</keyword>
<organism evidence="3 4">
    <name type="scientific">Rhodocollybia butyracea</name>
    <dbReference type="NCBI Taxonomy" id="206335"/>
    <lineage>
        <taxon>Eukaryota</taxon>
        <taxon>Fungi</taxon>
        <taxon>Dikarya</taxon>
        <taxon>Basidiomycota</taxon>
        <taxon>Agaricomycotina</taxon>
        <taxon>Agaricomycetes</taxon>
        <taxon>Agaricomycetidae</taxon>
        <taxon>Agaricales</taxon>
        <taxon>Marasmiineae</taxon>
        <taxon>Omphalotaceae</taxon>
        <taxon>Rhodocollybia</taxon>
    </lineage>
</organism>
<evidence type="ECO:0000313" key="4">
    <source>
        <dbReference type="Proteomes" id="UP000772434"/>
    </source>
</evidence>
<gene>
    <name evidence="3" type="ORF">BDP27DRAFT_1547739</name>
</gene>
<dbReference type="EMBL" id="JADNRY010000094">
    <property type="protein sequence ID" value="KAF9066003.1"/>
    <property type="molecule type" value="Genomic_DNA"/>
</dbReference>
<dbReference type="AlphaFoldDB" id="A0A9P5U5P6"/>
<keyword evidence="1" id="KW-1133">Transmembrane helix</keyword>
<feature type="domain" description="DUF7702" evidence="2">
    <location>
        <begin position="36"/>
        <end position="194"/>
    </location>
</feature>
<comment type="caution">
    <text evidence="3">The sequence shown here is derived from an EMBL/GenBank/DDBJ whole genome shotgun (WGS) entry which is preliminary data.</text>
</comment>